<proteinExistence type="predicted"/>
<comment type="caution">
    <text evidence="1">The sequence shown here is derived from an EMBL/GenBank/DDBJ whole genome shotgun (WGS) entry which is preliminary data.</text>
</comment>
<protein>
    <submittedName>
        <fullName evidence="1">Uncharacterized protein</fullName>
    </submittedName>
</protein>
<organism evidence="1 2">
    <name type="scientific">Amblyomma americanum</name>
    <name type="common">Lone star tick</name>
    <dbReference type="NCBI Taxonomy" id="6943"/>
    <lineage>
        <taxon>Eukaryota</taxon>
        <taxon>Metazoa</taxon>
        <taxon>Ecdysozoa</taxon>
        <taxon>Arthropoda</taxon>
        <taxon>Chelicerata</taxon>
        <taxon>Arachnida</taxon>
        <taxon>Acari</taxon>
        <taxon>Parasitiformes</taxon>
        <taxon>Ixodida</taxon>
        <taxon>Ixodoidea</taxon>
        <taxon>Ixodidae</taxon>
        <taxon>Amblyomminae</taxon>
        <taxon>Amblyomma</taxon>
    </lineage>
</organism>
<dbReference type="AlphaFoldDB" id="A0AAQ4F5B4"/>
<sequence>MCTHACLASTAHQQLRWMFDGVRYGSFIRYTLETETENKTSDASDAFCRWRGRRFAEEIVSAIKYQKFRFSRSVDLTC</sequence>
<accession>A0AAQ4F5B4</accession>
<dbReference type="EMBL" id="JARKHS020006835">
    <property type="protein sequence ID" value="KAK8782299.1"/>
    <property type="molecule type" value="Genomic_DNA"/>
</dbReference>
<dbReference type="Proteomes" id="UP001321473">
    <property type="component" value="Unassembled WGS sequence"/>
</dbReference>
<name>A0AAQ4F5B4_AMBAM</name>
<evidence type="ECO:0000313" key="2">
    <source>
        <dbReference type="Proteomes" id="UP001321473"/>
    </source>
</evidence>
<keyword evidence="2" id="KW-1185">Reference proteome</keyword>
<evidence type="ECO:0000313" key="1">
    <source>
        <dbReference type="EMBL" id="KAK8782299.1"/>
    </source>
</evidence>
<gene>
    <name evidence="1" type="ORF">V5799_016362</name>
</gene>
<reference evidence="1 2" key="1">
    <citation type="journal article" date="2023" name="Arcadia Sci">
        <title>De novo assembly of a long-read Amblyomma americanum tick genome.</title>
        <authorList>
            <person name="Chou S."/>
            <person name="Poskanzer K.E."/>
            <person name="Rollins M."/>
            <person name="Thuy-Boun P.S."/>
        </authorList>
    </citation>
    <scope>NUCLEOTIDE SEQUENCE [LARGE SCALE GENOMIC DNA]</scope>
    <source>
        <strain evidence="1">F_SG_1</strain>
        <tissue evidence="1">Salivary glands</tissue>
    </source>
</reference>